<proteinExistence type="predicted"/>
<organism evidence="1">
    <name type="scientific">marine metagenome</name>
    <dbReference type="NCBI Taxonomy" id="408172"/>
    <lineage>
        <taxon>unclassified sequences</taxon>
        <taxon>metagenomes</taxon>
        <taxon>ecological metagenomes</taxon>
    </lineage>
</organism>
<dbReference type="AlphaFoldDB" id="A0A381WG04"/>
<evidence type="ECO:0000313" key="1">
    <source>
        <dbReference type="EMBL" id="SVA51414.1"/>
    </source>
</evidence>
<name>A0A381WG04_9ZZZZ</name>
<accession>A0A381WG04</accession>
<dbReference type="EMBL" id="UINC01011685">
    <property type="protein sequence ID" value="SVA51414.1"/>
    <property type="molecule type" value="Genomic_DNA"/>
</dbReference>
<sequence length="61" mass="6955">MLKHFRVLLCIGFIYGLGGGYALDFDGSNDYSIIFDNNALEFVLSFFTVEFWIGKHVNSLE</sequence>
<protein>
    <submittedName>
        <fullName evidence="1">Uncharacterized protein</fullName>
    </submittedName>
</protein>
<dbReference type="SUPFAM" id="SSF49899">
    <property type="entry name" value="Concanavalin A-like lectins/glucanases"/>
    <property type="match status" value="1"/>
</dbReference>
<dbReference type="InterPro" id="IPR013320">
    <property type="entry name" value="ConA-like_dom_sf"/>
</dbReference>
<reference evidence="1" key="1">
    <citation type="submission" date="2018-05" db="EMBL/GenBank/DDBJ databases">
        <authorList>
            <person name="Lanie J.A."/>
            <person name="Ng W.-L."/>
            <person name="Kazmierczak K.M."/>
            <person name="Andrzejewski T.M."/>
            <person name="Davidsen T.M."/>
            <person name="Wayne K.J."/>
            <person name="Tettelin H."/>
            <person name="Glass J.I."/>
            <person name="Rusch D."/>
            <person name="Podicherti R."/>
            <person name="Tsui H.-C.T."/>
            <person name="Winkler M.E."/>
        </authorList>
    </citation>
    <scope>NUCLEOTIDE SEQUENCE</scope>
</reference>
<gene>
    <name evidence="1" type="ORF">METZ01_LOCUS104268</name>
</gene>